<dbReference type="RefSeq" id="XP_008081096.1">
    <property type="nucleotide sequence ID" value="XM_008082905.1"/>
</dbReference>
<evidence type="ECO:0000313" key="3">
    <source>
        <dbReference type="Proteomes" id="UP000016922"/>
    </source>
</evidence>
<organism evidence="2 3">
    <name type="scientific">Glarea lozoyensis (strain ATCC 20868 / MF5171)</name>
    <dbReference type="NCBI Taxonomy" id="1116229"/>
    <lineage>
        <taxon>Eukaryota</taxon>
        <taxon>Fungi</taxon>
        <taxon>Dikarya</taxon>
        <taxon>Ascomycota</taxon>
        <taxon>Pezizomycotina</taxon>
        <taxon>Leotiomycetes</taxon>
        <taxon>Helotiales</taxon>
        <taxon>Helotiaceae</taxon>
        <taxon>Glarea</taxon>
    </lineage>
</organism>
<keyword evidence="1" id="KW-0732">Signal</keyword>
<dbReference type="KEGG" id="glz:GLAREA_12123"/>
<protein>
    <submittedName>
        <fullName evidence="2">Uncharacterized protein</fullName>
    </submittedName>
</protein>
<dbReference type="EMBL" id="KE145360">
    <property type="protein sequence ID" value="EPE32041.1"/>
    <property type="molecule type" value="Genomic_DNA"/>
</dbReference>
<proteinExistence type="predicted"/>
<dbReference type="OrthoDB" id="5107662at2759"/>
<dbReference type="GeneID" id="19471164"/>
<dbReference type="Proteomes" id="UP000016922">
    <property type="component" value="Unassembled WGS sequence"/>
</dbReference>
<gene>
    <name evidence="2" type="ORF">GLAREA_12123</name>
</gene>
<dbReference type="HOGENOM" id="CLU_2291975_0_0_1"/>
<name>S3DJ29_GLAL2</name>
<keyword evidence="3" id="KW-1185">Reference proteome</keyword>
<reference evidence="2 3" key="1">
    <citation type="journal article" date="2013" name="BMC Genomics">
        <title>Genomics-driven discovery of the pneumocandin biosynthetic gene cluster in the fungus Glarea lozoyensis.</title>
        <authorList>
            <person name="Chen L."/>
            <person name="Yue Q."/>
            <person name="Zhang X."/>
            <person name="Xiang M."/>
            <person name="Wang C."/>
            <person name="Li S."/>
            <person name="Che Y."/>
            <person name="Ortiz-Lopez F.J."/>
            <person name="Bills G.F."/>
            <person name="Liu X."/>
            <person name="An Z."/>
        </authorList>
    </citation>
    <scope>NUCLEOTIDE SEQUENCE [LARGE SCALE GENOMIC DNA]</scope>
    <source>
        <strain evidence="3">ATCC 20868 / MF5171</strain>
    </source>
</reference>
<dbReference type="AlphaFoldDB" id="S3DJ29"/>
<sequence>MKVSLALFTVLAGLALATPSHPAARAETASGVADVGAPNAEQLAEVAANVQALAALDPACVSCVRRNCSASWVCLRATAPQLITACLLLRCAAASALCCVF</sequence>
<evidence type="ECO:0000256" key="1">
    <source>
        <dbReference type="SAM" id="SignalP"/>
    </source>
</evidence>
<feature type="chain" id="PRO_5004508220" evidence="1">
    <location>
        <begin position="18"/>
        <end position="101"/>
    </location>
</feature>
<accession>S3DJ29</accession>
<feature type="signal peptide" evidence="1">
    <location>
        <begin position="1"/>
        <end position="17"/>
    </location>
</feature>
<evidence type="ECO:0000313" key="2">
    <source>
        <dbReference type="EMBL" id="EPE32041.1"/>
    </source>
</evidence>